<dbReference type="EMBL" id="RJQC01000004">
    <property type="protein sequence ID" value="RNM29414.1"/>
    <property type="molecule type" value="Genomic_DNA"/>
</dbReference>
<evidence type="ECO:0000256" key="1">
    <source>
        <dbReference type="SAM" id="Phobius"/>
    </source>
</evidence>
<evidence type="ECO:0000313" key="2">
    <source>
        <dbReference type="EMBL" id="RNM29414.1"/>
    </source>
</evidence>
<proteinExistence type="predicted"/>
<accession>A0A3N0HXI0</accession>
<feature type="transmembrane region" description="Helical" evidence="1">
    <location>
        <begin position="61"/>
        <end position="77"/>
    </location>
</feature>
<feature type="transmembrane region" description="Helical" evidence="1">
    <location>
        <begin position="6"/>
        <end position="24"/>
    </location>
</feature>
<keyword evidence="3" id="KW-1185">Reference proteome</keyword>
<keyword evidence="1" id="KW-1133">Transmembrane helix</keyword>
<dbReference type="AlphaFoldDB" id="A0A3N0HXI0"/>
<dbReference type="OrthoDB" id="2004016at2"/>
<keyword evidence="1" id="KW-0472">Membrane</keyword>
<dbReference type="Pfam" id="PF12650">
    <property type="entry name" value="DUF3784"/>
    <property type="match status" value="1"/>
</dbReference>
<reference evidence="2 3" key="1">
    <citation type="submission" date="2018-11" db="EMBL/GenBank/DDBJ databases">
        <title>Clostridium sp. nov., a member of the family Erysipelotrichaceae isolated from pig faeces.</title>
        <authorList>
            <person name="Chang Y.-H."/>
        </authorList>
    </citation>
    <scope>NUCLEOTIDE SEQUENCE [LARGE SCALE GENOMIC DNA]</scope>
    <source>
        <strain evidence="2 3">YH-panp20</strain>
    </source>
</reference>
<keyword evidence="1" id="KW-0812">Transmembrane</keyword>
<dbReference type="InterPro" id="IPR017259">
    <property type="entry name" value="UCP037672"/>
</dbReference>
<feature type="transmembrane region" description="Helical" evidence="1">
    <location>
        <begin position="83"/>
        <end position="99"/>
    </location>
</feature>
<gene>
    <name evidence="2" type="ORF">EDX97_10540</name>
</gene>
<dbReference type="Proteomes" id="UP000276568">
    <property type="component" value="Unassembled WGS sequence"/>
</dbReference>
<organism evidence="2 3">
    <name type="scientific">Absicoccus porci</name>
    <dbReference type="NCBI Taxonomy" id="2486576"/>
    <lineage>
        <taxon>Bacteria</taxon>
        <taxon>Bacillati</taxon>
        <taxon>Bacillota</taxon>
        <taxon>Erysipelotrichia</taxon>
        <taxon>Erysipelotrichales</taxon>
        <taxon>Erysipelotrichaceae</taxon>
        <taxon>Absicoccus</taxon>
    </lineage>
</organism>
<evidence type="ECO:0000313" key="3">
    <source>
        <dbReference type="Proteomes" id="UP000276568"/>
    </source>
</evidence>
<protein>
    <submittedName>
        <fullName evidence="2">DUF3784 domain-containing protein</fullName>
    </submittedName>
</protein>
<dbReference type="RefSeq" id="WP_128521102.1">
    <property type="nucleotide sequence ID" value="NZ_RJQC01000004.1"/>
</dbReference>
<name>A0A3N0HXI0_9FIRM</name>
<sequence>MKLYYILFDLMMAILFFLIGIYFYKSNGKAANFLTGYNMKSIDERKKFNEDTLCKDYGKKMMLWAIPFLIGIGIDIYSPGKGVRIAWILWVIMLIQLLIERHQLEN</sequence>
<comment type="caution">
    <text evidence="2">The sequence shown here is derived from an EMBL/GenBank/DDBJ whole genome shotgun (WGS) entry which is preliminary data.</text>
</comment>